<dbReference type="EMBL" id="JARYMX010000003">
    <property type="protein sequence ID" value="KAJ9557991.1"/>
    <property type="molecule type" value="Genomic_DNA"/>
</dbReference>
<sequence length="221" mass="24952">MGLLSRFGGTNGLGIFDWMWDSSRDLRGRAVEEITHLFSIFQTLHPLCWLLDEDGQYSVKKLKTLVEDFCLVSGGLYPKTHCNNLVPIKINIFIWYVLHDSVLFPSCEEASEILDHCIVRVSEPMARLNPGKIRAKACPFVNVHRLRMEGFEPTLGTMNPTKPYPLQYTIDRPIIEIVKMSISSGSEIGGCGWGEETDVSKTATEEQSFHNGVWSVQSLMK</sequence>
<gene>
    <name evidence="1" type="ORF">OSB04_012605</name>
</gene>
<accession>A0AA38WQR6</accession>
<evidence type="ECO:0000313" key="2">
    <source>
        <dbReference type="Proteomes" id="UP001172457"/>
    </source>
</evidence>
<dbReference type="Proteomes" id="UP001172457">
    <property type="component" value="Chromosome 3"/>
</dbReference>
<name>A0AA38WQR6_9ASTR</name>
<organism evidence="1 2">
    <name type="scientific">Centaurea solstitialis</name>
    <name type="common">yellow star-thistle</name>
    <dbReference type="NCBI Taxonomy" id="347529"/>
    <lineage>
        <taxon>Eukaryota</taxon>
        <taxon>Viridiplantae</taxon>
        <taxon>Streptophyta</taxon>
        <taxon>Embryophyta</taxon>
        <taxon>Tracheophyta</taxon>
        <taxon>Spermatophyta</taxon>
        <taxon>Magnoliopsida</taxon>
        <taxon>eudicotyledons</taxon>
        <taxon>Gunneridae</taxon>
        <taxon>Pentapetalae</taxon>
        <taxon>asterids</taxon>
        <taxon>campanulids</taxon>
        <taxon>Asterales</taxon>
        <taxon>Asteraceae</taxon>
        <taxon>Carduoideae</taxon>
        <taxon>Cardueae</taxon>
        <taxon>Centaureinae</taxon>
        <taxon>Centaurea</taxon>
    </lineage>
</organism>
<dbReference type="AlphaFoldDB" id="A0AA38WQR6"/>
<keyword evidence="2" id="KW-1185">Reference proteome</keyword>
<protein>
    <submittedName>
        <fullName evidence="1">Uncharacterized protein</fullName>
    </submittedName>
</protein>
<proteinExistence type="predicted"/>
<reference evidence="1" key="1">
    <citation type="submission" date="2023-03" db="EMBL/GenBank/DDBJ databases">
        <title>Chromosome-scale reference genome and RAD-based genetic map of yellow starthistle (Centaurea solstitialis) reveal putative structural variation and QTLs associated with invader traits.</title>
        <authorList>
            <person name="Reatini B."/>
            <person name="Cang F.A."/>
            <person name="Jiang Q."/>
            <person name="Mckibben M.T.W."/>
            <person name="Barker M.S."/>
            <person name="Rieseberg L.H."/>
            <person name="Dlugosch K.M."/>
        </authorList>
    </citation>
    <scope>NUCLEOTIDE SEQUENCE</scope>
    <source>
        <strain evidence="1">CAN-66</strain>
        <tissue evidence="1">Leaf</tissue>
    </source>
</reference>
<evidence type="ECO:0000313" key="1">
    <source>
        <dbReference type="EMBL" id="KAJ9557991.1"/>
    </source>
</evidence>
<comment type="caution">
    <text evidence="1">The sequence shown here is derived from an EMBL/GenBank/DDBJ whole genome shotgun (WGS) entry which is preliminary data.</text>
</comment>